<dbReference type="Pfam" id="PF16217">
    <property type="entry name" value="M64_N"/>
    <property type="match status" value="1"/>
</dbReference>
<dbReference type="AlphaFoldDB" id="A0A9E2NNG8"/>
<feature type="domain" description="Peptidase M64 N-terminal" evidence="2">
    <location>
        <begin position="22"/>
        <end position="140"/>
    </location>
</feature>
<evidence type="ECO:0000256" key="1">
    <source>
        <dbReference type="SAM" id="SignalP"/>
    </source>
</evidence>
<comment type="caution">
    <text evidence="3">The sequence shown here is derived from an EMBL/GenBank/DDBJ whole genome shotgun (WGS) entry which is preliminary data.</text>
</comment>
<reference evidence="3" key="1">
    <citation type="journal article" date="2021" name="PeerJ">
        <title>Extensive microbial diversity within the chicken gut microbiome revealed by metagenomics and culture.</title>
        <authorList>
            <person name="Gilroy R."/>
            <person name="Ravi A."/>
            <person name="Getino M."/>
            <person name="Pursley I."/>
            <person name="Horton D.L."/>
            <person name="Alikhan N.F."/>
            <person name="Baker D."/>
            <person name="Gharbi K."/>
            <person name="Hall N."/>
            <person name="Watson M."/>
            <person name="Adriaenssens E.M."/>
            <person name="Foster-Nyarko E."/>
            <person name="Jarju S."/>
            <person name="Secka A."/>
            <person name="Antonio M."/>
            <person name="Oren A."/>
            <person name="Chaudhuri R.R."/>
            <person name="La Ragione R."/>
            <person name="Hildebrand F."/>
            <person name="Pallen M.J."/>
        </authorList>
    </citation>
    <scope>NUCLEOTIDE SEQUENCE</scope>
    <source>
        <strain evidence="3">B3-3758</strain>
    </source>
</reference>
<evidence type="ECO:0000259" key="2">
    <source>
        <dbReference type="Pfam" id="PF16217"/>
    </source>
</evidence>
<dbReference type="InterPro" id="IPR024079">
    <property type="entry name" value="MetalloPept_cat_dom_sf"/>
</dbReference>
<feature type="signal peptide" evidence="1">
    <location>
        <begin position="1"/>
        <end position="19"/>
    </location>
</feature>
<proteinExistence type="predicted"/>
<evidence type="ECO:0000313" key="4">
    <source>
        <dbReference type="Proteomes" id="UP000824236"/>
    </source>
</evidence>
<dbReference type="Pfam" id="PF09471">
    <property type="entry name" value="Peptidase_M64"/>
    <property type="match status" value="2"/>
</dbReference>
<dbReference type="InterPro" id="IPR038171">
    <property type="entry name" value="M64_N_sf"/>
</dbReference>
<dbReference type="EMBL" id="JAHLFO010000074">
    <property type="protein sequence ID" value="MBU3813974.1"/>
    <property type="molecule type" value="Genomic_DNA"/>
</dbReference>
<name>A0A9E2NNG8_9BACE</name>
<organism evidence="3 4">
    <name type="scientific">Candidatus Bacteroides intestinipullorum</name>
    <dbReference type="NCBI Taxonomy" id="2838471"/>
    <lineage>
        <taxon>Bacteria</taxon>
        <taxon>Pseudomonadati</taxon>
        <taxon>Bacteroidota</taxon>
        <taxon>Bacteroidia</taxon>
        <taxon>Bacteroidales</taxon>
        <taxon>Bacteroidaceae</taxon>
        <taxon>Bacteroides</taxon>
    </lineage>
</organism>
<sequence length="429" mass="48867">MKRRNLLLTLLLVCAGLNAQTFDKYFTDKTLRVDYLFTGNAAHQAICVDELSALPRWAGRRHHLAQLPLAGNGQIVMRDAADSTVIYRTSFSSLFQEWLETDEARTVAKGMENTFLLPYPRRKAVVEITLLDPHRRTRARLTHTVDPQDILIHEKGHSHITPHKYLQKCGPADRCIDVAILAEGYTADEMGTFYQDAQAACQSLFGHEPFRSMQKRFNIVAVASPSEDSGVSIPRLDQWRSTAFHSHFSTFYSDRYLTTSRLKALHDALAGIDYEHIIVLANTDEYGGGGIYNSYTLTTAHHESFRPVVVHEFGHSFGGLADEYFYEEDVMNDTYPTDVEPWEQNITTRVDFASKWEDMIPQGTPIPTPAENFNDHKVGLYEGAAYSFKGLYRGSYNCRMRTNDFPAFCPVCQRALKRLIEFYTEYSPE</sequence>
<feature type="chain" id="PRO_5039330082" evidence="1">
    <location>
        <begin position="20"/>
        <end position="429"/>
    </location>
</feature>
<evidence type="ECO:0000313" key="3">
    <source>
        <dbReference type="EMBL" id="MBU3813974.1"/>
    </source>
</evidence>
<dbReference type="GO" id="GO:0008237">
    <property type="term" value="F:metallopeptidase activity"/>
    <property type="evidence" value="ECO:0007669"/>
    <property type="project" value="InterPro"/>
</dbReference>
<protein>
    <submittedName>
        <fullName evidence="3">IgA Peptidase M64</fullName>
    </submittedName>
</protein>
<gene>
    <name evidence="3" type="ORF">H9791_05625</name>
</gene>
<dbReference type="InterPro" id="IPR032625">
    <property type="entry name" value="M64_N"/>
</dbReference>
<keyword evidence="1" id="KW-0732">Signal</keyword>
<dbReference type="Gene3D" id="2.60.40.3250">
    <property type="entry name" value="Peptidase M64, N-terminal domain"/>
    <property type="match status" value="1"/>
</dbReference>
<dbReference type="InterPro" id="IPR019026">
    <property type="entry name" value="Peptidase_M64_IgA"/>
</dbReference>
<dbReference type="Gene3D" id="3.40.390.10">
    <property type="entry name" value="Collagenase (Catalytic Domain)"/>
    <property type="match status" value="1"/>
</dbReference>
<dbReference type="Proteomes" id="UP000824236">
    <property type="component" value="Unassembled WGS sequence"/>
</dbReference>
<accession>A0A9E2NNG8</accession>
<reference evidence="3" key="2">
    <citation type="submission" date="2021-04" db="EMBL/GenBank/DDBJ databases">
        <authorList>
            <person name="Gilroy R."/>
        </authorList>
    </citation>
    <scope>NUCLEOTIDE SEQUENCE</scope>
    <source>
        <strain evidence="3">B3-3758</strain>
    </source>
</reference>